<comment type="catalytic activity">
    <reaction evidence="10 11">
        <text>ATP + H2O = ADP + phosphate + H(+)</text>
        <dbReference type="Rhea" id="RHEA:13065"/>
        <dbReference type="ChEBI" id="CHEBI:15377"/>
        <dbReference type="ChEBI" id="CHEBI:15378"/>
        <dbReference type="ChEBI" id="CHEBI:30616"/>
        <dbReference type="ChEBI" id="CHEBI:43474"/>
        <dbReference type="ChEBI" id="CHEBI:456216"/>
        <dbReference type="EC" id="5.6.2.4"/>
    </reaction>
</comment>
<comment type="function">
    <text evidence="11">Rep helicase is a single-stranded DNA-dependent ATPase involved in DNA replication; it can initiate unwinding at a nick in the DNA. It binds to the single-stranded DNA and acts in a progressive fashion along the DNA in the 3' to 5' direction.</text>
</comment>
<dbReference type="InterPro" id="IPR014017">
    <property type="entry name" value="DNA_helicase_UvrD-like_C"/>
</dbReference>
<organism evidence="15 16">
    <name type="scientific">Stutzerimonas stutzeri KOS6</name>
    <dbReference type="NCBI Taxonomy" id="1218352"/>
    <lineage>
        <taxon>Bacteria</taxon>
        <taxon>Pseudomonadati</taxon>
        <taxon>Pseudomonadota</taxon>
        <taxon>Gammaproteobacteria</taxon>
        <taxon>Pseudomonadales</taxon>
        <taxon>Pseudomonadaceae</taxon>
        <taxon>Stutzerimonas</taxon>
    </lineage>
</organism>
<evidence type="ECO:0000256" key="1">
    <source>
        <dbReference type="ARBA" id="ARBA00009922"/>
    </source>
</evidence>
<dbReference type="GO" id="GO:0000725">
    <property type="term" value="P:recombinational repair"/>
    <property type="evidence" value="ECO:0007669"/>
    <property type="project" value="TreeGrafter"/>
</dbReference>
<dbReference type="PANTHER" id="PTHR11070">
    <property type="entry name" value="UVRD / RECB / PCRA DNA HELICASE FAMILY MEMBER"/>
    <property type="match status" value="1"/>
</dbReference>
<feature type="binding site" evidence="11">
    <location>
        <position position="278"/>
    </location>
    <ligand>
        <name>ATP</name>
        <dbReference type="ChEBI" id="CHEBI:30616"/>
    </ligand>
</feature>
<protein>
    <recommendedName>
        <fullName evidence="11">ATP-dependent DNA helicase Rep</fullName>
        <ecNumber evidence="11">5.6.2.4</ecNumber>
    </recommendedName>
    <alternativeName>
        <fullName evidence="11">DNA 3'-5' helicase Rep</fullName>
    </alternativeName>
</protein>
<evidence type="ECO:0000256" key="3">
    <source>
        <dbReference type="ARBA" id="ARBA00022741"/>
    </source>
</evidence>
<keyword evidence="2 11" id="KW-0235">DNA replication</keyword>
<evidence type="ECO:0000256" key="8">
    <source>
        <dbReference type="ARBA" id="ARBA00023235"/>
    </source>
</evidence>
<comment type="caution">
    <text evidence="15">The sequence shown here is derived from an EMBL/GenBank/DDBJ whole genome shotgun (WGS) entry which is preliminary data.</text>
</comment>
<dbReference type="eggNOG" id="COG0210">
    <property type="taxonomic scope" value="Bacteria"/>
</dbReference>
<evidence type="ECO:0000256" key="12">
    <source>
        <dbReference type="PROSITE-ProRule" id="PRU00560"/>
    </source>
</evidence>
<dbReference type="RefSeq" id="WP_003295494.1">
    <property type="nucleotide sequence ID" value="NZ_KK020676.1"/>
</dbReference>
<dbReference type="SUPFAM" id="SSF52540">
    <property type="entry name" value="P-loop containing nucleoside triphosphate hydrolases"/>
    <property type="match status" value="1"/>
</dbReference>
<evidence type="ECO:0000256" key="7">
    <source>
        <dbReference type="ARBA" id="ARBA00023125"/>
    </source>
</evidence>
<comment type="catalytic activity">
    <reaction evidence="9 11">
        <text>Couples ATP hydrolysis with the unwinding of duplex DNA by translocating in the 3'-5' direction.</text>
        <dbReference type="EC" id="5.6.2.4"/>
    </reaction>
</comment>
<evidence type="ECO:0000259" key="14">
    <source>
        <dbReference type="PROSITE" id="PS51217"/>
    </source>
</evidence>
<feature type="domain" description="UvrD-like helicase C-terminal" evidence="14">
    <location>
        <begin position="281"/>
        <end position="563"/>
    </location>
</feature>
<feature type="domain" description="UvrD-like helicase ATP-binding" evidence="13">
    <location>
        <begin position="2"/>
        <end position="280"/>
    </location>
</feature>
<dbReference type="NCBIfam" id="TIGR01074">
    <property type="entry name" value="rep"/>
    <property type="match status" value="1"/>
</dbReference>
<dbReference type="GO" id="GO:0043138">
    <property type="term" value="F:3'-5' DNA helicase activity"/>
    <property type="evidence" value="ECO:0007669"/>
    <property type="project" value="UniProtKB-UniRule"/>
</dbReference>
<dbReference type="InterPro" id="IPR000212">
    <property type="entry name" value="DNA_helicase_UvrD/REP"/>
</dbReference>
<gene>
    <name evidence="11" type="primary">rep</name>
    <name evidence="15" type="ORF">B597_000660</name>
</gene>
<dbReference type="Gene3D" id="1.10.486.10">
    <property type="entry name" value="PCRA, domain 4"/>
    <property type="match status" value="1"/>
</dbReference>
<accession>A0A061JWL5</accession>
<dbReference type="Gene3D" id="3.40.50.300">
    <property type="entry name" value="P-loop containing nucleotide triphosphate hydrolases"/>
    <property type="match status" value="2"/>
</dbReference>
<dbReference type="GO" id="GO:0006260">
    <property type="term" value="P:DNA replication"/>
    <property type="evidence" value="ECO:0007669"/>
    <property type="project" value="UniProtKB-UniRule"/>
</dbReference>
<sequence>MSRLNPRQQEAVNYVGGPMLVLAGAGSGKTSVITRKIAYLIQQCGIRAQYIVAVTFTNKAAREMKERVSSLLRGGEGRGLTVSTFHNLGLNIIRKEYAKLGYKPGFSIFDEGDIKALLTDIMQKEYAGDDGVDEIKGYIGNWKNDLITPEDALANARNPKEQTAAIVYTHYQRTLKAYNAVDFDDLIMQPVKLFQNHPEVLEKWRNKVRYMLVDEYQDTNASQYLLVKLLVQERAHFTVVGDDDQSIYAWRGARPENLMQLKEDFPSLKVVMLEQNYRSTSRILKCANVLIANNPHAFEKQLWSEMGHGDAIRVIRCRNEEAEAERVAVEILTLHLKTQRPYSDFAILYRGNYQAKLIELKLQHHQIPYRLSGGTSFFARQEVKDLMSYFRLLVNPDDDNAFLRVINVPRREIGSTTLEKLGNYATARKISMYAACDEMGLGEHLDSRFTDRLSRFKRYMDNLRQQCAQNDPIAALRSMVMDIDYETWVRSQTSSDKAADFRMGNVWFLIDALKNTLEKDEEGEMTIEEAIAKLVLRDMLERQQEEEEGAEGVQMMTLHASKGLEFPYVFILGMEEEILPHRSSIEADTIEEERRLAYVGITRARQNLAMTFAAKRKQYGEIIECMPSRFLDELPQEDLEWEGQEDAPVEVKAARGNDALAAMRAMLKR</sequence>
<comment type="similarity">
    <text evidence="1 11">Belongs to the helicase family. UvrD subfamily.</text>
</comment>
<keyword evidence="8 11" id="KW-0413">Isomerase</keyword>
<dbReference type="Pfam" id="PF00580">
    <property type="entry name" value="UvrD-helicase"/>
    <property type="match status" value="1"/>
</dbReference>
<dbReference type="GO" id="GO:0016887">
    <property type="term" value="F:ATP hydrolysis activity"/>
    <property type="evidence" value="ECO:0007669"/>
    <property type="project" value="RHEA"/>
</dbReference>
<keyword evidence="6 11" id="KW-0067">ATP-binding</keyword>
<evidence type="ECO:0000256" key="11">
    <source>
        <dbReference type="HAMAP-Rule" id="MF_01920"/>
    </source>
</evidence>
<keyword evidence="3 11" id="KW-0547">Nucleotide-binding</keyword>
<evidence type="ECO:0000256" key="10">
    <source>
        <dbReference type="ARBA" id="ARBA00048988"/>
    </source>
</evidence>
<dbReference type="CDD" id="cd17932">
    <property type="entry name" value="DEXQc_UvrD"/>
    <property type="match status" value="1"/>
</dbReference>
<name>A0A061JWL5_STUST</name>
<dbReference type="GO" id="GO:0005524">
    <property type="term" value="F:ATP binding"/>
    <property type="evidence" value="ECO:0007669"/>
    <property type="project" value="UniProtKB-UniRule"/>
</dbReference>
<evidence type="ECO:0000256" key="2">
    <source>
        <dbReference type="ARBA" id="ARBA00022705"/>
    </source>
</evidence>
<comment type="subunit">
    <text evidence="11">Homodimer.</text>
</comment>
<proteinExistence type="inferred from homology"/>
<feature type="binding site" evidence="12">
    <location>
        <begin position="23"/>
        <end position="30"/>
    </location>
    <ligand>
        <name>ATP</name>
        <dbReference type="ChEBI" id="CHEBI:30616"/>
    </ligand>
</feature>
<dbReference type="HAMAP" id="MF_01920">
    <property type="entry name" value="Helicase_Rep"/>
    <property type="match status" value="1"/>
</dbReference>
<dbReference type="InterPro" id="IPR005752">
    <property type="entry name" value="Helicase_Rep"/>
</dbReference>
<dbReference type="GO" id="GO:0003697">
    <property type="term" value="F:single-stranded DNA binding"/>
    <property type="evidence" value="ECO:0007669"/>
    <property type="project" value="UniProtKB-UniRule"/>
</dbReference>
<keyword evidence="4 11" id="KW-0378">Hydrolase</keyword>
<dbReference type="Pfam" id="PF13361">
    <property type="entry name" value="UvrD_C"/>
    <property type="match status" value="1"/>
</dbReference>
<dbReference type="GO" id="GO:0005829">
    <property type="term" value="C:cytosol"/>
    <property type="evidence" value="ECO:0007669"/>
    <property type="project" value="TreeGrafter"/>
</dbReference>
<evidence type="ECO:0000313" key="15">
    <source>
        <dbReference type="EMBL" id="EWC43139.1"/>
    </source>
</evidence>
<dbReference type="PROSITE" id="PS51217">
    <property type="entry name" value="UVRD_HELICASE_CTER"/>
    <property type="match status" value="1"/>
</dbReference>
<dbReference type="EC" id="5.6.2.4" evidence="11"/>
<dbReference type="AlphaFoldDB" id="A0A061JWL5"/>
<dbReference type="Gene3D" id="1.10.10.160">
    <property type="match status" value="1"/>
</dbReference>
<dbReference type="InterPro" id="IPR014016">
    <property type="entry name" value="UvrD-like_ATP-bd"/>
</dbReference>
<dbReference type="HOGENOM" id="CLU_004585_5_4_6"/>
<evidence type="ECO:0000259" key="13">
    <source>
        <dbReference type="PROSITE" id="PS51198"/>
    </source>
</evidence>
<reference evidence="15 16" key="1">
    <citation type="journal article" date="2013" name="Genome Announc.">
        <title>Draft Genome of the Nitrogen-Fixing Bacterium Pseudomonas stutzeri Strain KOS6 Isolated from Industrial Hydrocarbon Sludge.</title>
        <authorList>
            <person name="Grigoryeva T.V."/>
            <person name="Laikov A.V."/>
            <person name="Naumova R.P."/>
            <person name="Manolov A.I."/>
            <person name="Larin A.K."/>
            <person name="Karpova I.Y."/>
            <person name="Semashko T.A."/>
            <person name="Alexeev D.G."/>
            <person name="Kostryukova E.S."/>
            <person name="Muller R."/>
            <person name="Govorun V.M."/>
        </authorList>
    </citation>
    <scope>NUCLEOTIDE SEQUENCE [LARGE SCALE GENOMIC DNA]</scope>
    <source>
        <strain evidence="15 16">KOS6</strain>
    </source>
</reference>
<evidence type="ECO:0000313" key="16">
    <source>
        <dbReference type="Proteomes" id="UP000026923"/>
    </source>
</evidence>
<evidence type="ECO:0000256" key="9">
    <source>
        <dbReference type="ARBA" id="ARBA00034617"/>
    </source>
</evidence>
<dbReference type="PANTHER" id="PTHR11070:SF64">
    <property type="entry name" value="ATP-DEPENDENT DNA HELICASE REP"/>
    <property type="match status" value="1"/>
</dbReference>
<dbReference type="CDD" id="cd18807">
    <property type="entry name" value="SF1_C_UvrD"/>
    <property type="match status" value="1"/>
</dbReference>
<dbReference type="InterPro" id="IPR027417">
    <property type="entry name" value="P-loop_NTPase"/>
</dbReference>
<keyword evidence="7 11" id="KW-0238">DNA-binding</keyword>
<dbReference type="PROSITE" id="PS51198">
    <property type="entry name" value="UVRD_HELICASE_ATP_BIND"/>
    <property type="match status" value="1"/>
</dbReference>
<evidence type="ECO:0000256" key="5">
    <source>
        <dbReference type="ARBA" id="ARBA00022806"/>
    </source>
</evidence>
<evidence type="ECO:0000256" key="6">
    <source>
        <dbReference type="ARBA" id="ARBA00022840"/>
    </source>
</evidence>
<dbReference type="OrthoDB" id="9806690at2"/>
<dbReference type="InterPro" id="IPR013986">
    <property type="entry name" value="DExx_box_DNA_helicase_dom_sf"/>
</dbReference>
<keyword evidence="5 11" id="KW-0347">Helicase</keyword>
<dbReference type="Proteomes" id="UP000026923">
    <property type="component" value="Unassembled WGS sequence"/>
</dbReference>
<evidence type="ECO:0000256" key="4">
    <source>
        <dbReference type="ARBA" id="ARBA00022801"/>
    </source>
</evidence>
<dbReference type="EMBL" id="AMCZ02000001">
    <property type="protein sequence ID" value="EWC43139.1"/>
    <property type="molecule type" value="Genomic_DNA"/>
</dbReference>